<evidence type="ECO:0000313" key="3">
    <source>
        <dbReference type="Proteomes" id="UP001444661"/>
    </source>
</evidence>
<reference evidence="2 3" key="1">
    <citation type="submission" date="2023-01" db="EMBL/GenBank/DDBJ databases">
        <title>Analysis of 21 Apiospora genomes using comparative genomics revels a genus with tremendous synthesis potential of carbohydrate active enzymes and secondary metabolites.</title>
        <authorList>
            <person name="Sorensen T."/>
        </authorList>
    </citation>
    <scope>NUCLEOTIDE SEQUENCE [LARGE SCALE GENOMIC DNA]</scope>
    <source>
        <strain evidence="2 3">CBS 33761</strain>
    </source>
</reference>
<feature type="compositionally biased region" description="Low complexity" evidence="1">
    <location>
        <begin position="12"/>
        <end position="25"/>
    </location>
</feature>
<feature type="compositionally biased region" description="Low complexity" evidence="1">
    <location>
        <begin position="458"/>
        <end position="471"/>
    </location>
</feature>
<feature type="region of interest" description="Disordered" evidence="1">
    <location>
        <begin position="283"/>
        <end position="317"/>
    </location>
</feature>
<proteinExistence type="predicted"/>
<comment type="caution">
    <text evidence="2">The sequence shown here is derived from an EMBL/GenBank/DDBJ whole genome shotgun (WGS) entry which is preliminary data.</text>
</comment>
<gene>
    <name evidence="2" type="ORF">PG993_002951</name>
</gene>
<accession>A0ABR1TY50</accession>
<feature type="compositionally biased region" description="Basic residues" evidence="1">
    <location>
        <begin position="181"/>
        <end position="190"/>
    </location>
</feature>
<feature type="compositionally biased region" description="Polar residues" evidence="1">
    <location>
        <begin position="26"/>
        <end position="35"/>
    </location>
</feature>
<feature type="region of interest" description="Disordered" evidence="1">
    <location>
        <begin position="1"/>
        <end position="226"/>
    </location>
</feature>
<keyword evidence="3" id="KW-1185">Reference proteome</keyword>
<evidence type="ECO:0000256" key="1">
    <source>
        <dbReference type="SAM" id="MobiDB-lite"/>
    </source>
</evidence>
<feature type="region of interest" description="Disordered" evidence="1">
    <location>
        <begin position="423"/>
        <end position="485"/>
    </location>
</feature>
<feature type="compositionally biased region" description="Acidic residues" evidence="1">
    <location>
        <begin position="429"/>
        <end position="442"/>
    </location>
</feature>
<name>A0ABR1TY50_9PEZI</name>
<sequence length="516" mass="57912">MSNPPPRRLQRVSSTSSSWDPVSTSLPHVQTQPLPQANRGRRRTSLHKATSQIYPRDQEDDAPRAGLGRADTAPSARANSGKRRARSLAVSRGGSQRSRTPGTLHGESATGGVLPELETGIDFDRSSPVDLEVIPNTARQRSSQPPQPVQSPIYPDTPGGRTQRRDTPLSQPTQILDTPRSQRHASRGRGRPVTPRSQSRARSRSTRTVLGELPTTNTANQQVHRTESVRVLKGGFIIKTPSTEQYKYPKANSQPEPIWRAGDGFSKEEAATDFLFYATGKHKRKRKRSSTLPRMGKLATGTDETESPSVRQSNKRSRGIGIYENLELLRGEQKEAWPTKEDFEDCTLPTRPKRNLRTAQHNHTEITIPATFRPQRERSADSRSTIKYVPRPKKGALDFANFRDLEVVKSTFPKDNLLSQIRIPRYDSGSDEEDEEEDDEPRTEEGSQADCDCEELATPHASTTASSPSGAYWDERGNHIFPGDEYGEYVEFDEFQVDVRDEEDGERQEFETILHH</sequence>
<protein>
    <submittedName>
        <fullName evidence="2">Uncharacterized protein</fullName>
    </submittedName>
</protein>
<feature type="region of interest" description="Disordered" evidence="1">
    <location>
        <begin position="338"/>
        <end position="367"/>
    </location>
</feature>
<organism evidence="2 3">
    <name type="scientific">Apiospora rasikravindrae</name>
    <dbReference type="NCBI Taxonomy" id="990691"/>
    <lineage>
        <taxon>Eukaryota</taxon>
        <taxon>Fungi</taxon>
        <taxon>Dikarya</taxon>
        <taxon>Ascomycota</taxon>
        <taxon>Pezizomycotina</taxon>
        <taxon>Sordariomycetes</taxon>
        <taxon>Xylariomycetidae</taxon>
        <taxon>Amphisphaeriales</taxon>
        <taxon>Apiosporaceae</taxon>
        <taxon>Apiospora</taxon>
    </lineage>
</organism>
<feature type="compositionally biased region" description="Polar residues" evidence="1">
    <location>
        <begin position="214"/>
        <end position="223"/>
    </location>
</feature>
<dbReference type="Proteomes" id="UP001444661">
    <property type="component" value="Unassembled WGS sequence"/>
</dbReference>
<evidence type="ECO:0000313" key="2">
    <source>
        <dbReference type="EMBL" id="KAK8051566.1"/>
    </source>
</evidence>
<dbReference type="EMBL" id="JAQQWK010000002">
    <property type="protein sequence ID" value="KAK8051566.1"/>
    <property type="molecule type" value="Genomic_DNA"/>
</dbReference>